<gene>
    <name evidence="7" type="ORF">A1359_00640</name>
</gene>
<feature type="transmembrane region" description="Helical" evidence="6">
    <location>
        <begin position="61"/>
        <end position="86"/>
    </location>
</feature>
<comment type="caution">
    <text evidence="7">The sequence shown here is derived from an EMBL/GenBank/DDBJ whole genome shotgun (WGS) entry which is preliminary data.</text>
</comment>
<dbReference type="GO" id="GO:0016020">
    <property type="term" value="C:membrane"/>
    <property type="evidence" value="ECO:0007669"/>
    <property type="project" value="UniProtKB-SubCell"/>
</dbReference>
<feature type="transmembrane region" description="Helical" evidence="6">
    <location>
        <begin position="258"/>
        <end position="282"/>
    </location>
</feature>
<keyword evidence="3 6" id="KW-0812">Transmembrane</keyword>
<evidence type="ECO:0000256" key="4">
    <source>
        <dbReference type="ARBA" id="ARBA00022989"/>
    </source>
</evidence>
<keyword evidence="8" id="KW-1185">Reference proteome</keyword>
<evidence type="ECO:0000256" key="5">
    <source>
        <dbReference type="ARBA" id="ARBA00023136"/>
    </source>
</evidence>
<keyword evidence="5 6" id="KW-0472">Membrane</keyword>
<dbReference type="STRING" id="980561.A1359_00640"/>
<dbReference type="PANTHER" id="PTHR43243:SF4">
    <property type="entry name" value="CATIONIC AMINO ACID TRANSPORTER 4"/>
    <property type="match status" value="1"/>
</dbReference>
<feature type="transmembrane region" description="Helical" evidence="6">
    <location>
        <begin position="155"/>
        <end position="175"/>
    </location>
</feature>
<dbReference type="RefSeq" id="WP_066982309.1">
    <property type="nucleotide sequence ID" value="NZ_LUUI01000102.1"/>
</dbReference>
<dbReference type="Pfam" id="PF13520">
    <property type="entry name" value="AA_permease_2"/>
    <property type="match status" value="1"/>
</dbReference>
<feature type="transmembrane region" description="Helical" evidence="6">
    <location>
        <begin position="302"/>
        <end position="325"/>
    </location>
</feature>
<feature type="transmembrane region" description="Helical" evidence="6">
    <location>
        <begin position="125"/>
        <end position="143"/>
    </location>
</feature>
<evidence type="ECO:0000256" key="3">
    <source>
        <dbReference type="ARBA" id="ARBA00022692"/>
    </source>
</evidence>
<dbReference type="AlphaFoldDB" id="A0A177NC62"/>
<keyword evidence="4 6" id="KW-1133">Transmembrane helix</keyword>
<comment type="subcellular location">
    <subcellularLocation>
        <location evidence="1">Membrane</location>
        <topology evidence="1">Multi-pass membrane protein</topology>
    </subcellularLocation>
</comment>
<dbReference type="Proteomes" id="UP000078476">
    <property type="component" value="Unassembled WGS sequence"/>
</dbReference>
<accession>A0A177NC62</accession>
<feature type="transmembrane region" description="Helical" evidence="6">
    <location>
        <begin position="413"/>
        <end position="431"/>
    </location>
</feature>
<dbReference type="OrthoDB" id="9804700at2"/>
<feature type="transmembrane region" description="Helical" evidence="6">
    <location>
        <begin position="437"/>
        <end position="456"/>
    </location>
</feature>
<evidence type="ECO:0000256" key="1">
    <source>
        <dbReference type="ARBA" id="ARBA00004141"/>
    </source>
</evidence>
<evidence type="ECO:0000313" key="8">
    <source>
        <dbReference type="Proteomes" id="UP000078476"/>
    </source>
</evidence>
<organism evidence="7 8">
    <name type="scientific">Methylomonas lenta</name>
    <dbReference type="NCBI Taxonomy" id="980561"/>
    <lineage>
        <taxon>Bacteria</taxon>
        <taxon>Pseudomonadati</taxon>
        <taxon>Pseudomonadota</taxon>
        <taxon>Gammaproteobacteria</taxon>
        <taxon>Methylococcales</taxon>
        <taxon>Methylococcaceae</taxon>
        <taxon>Methylomonas</taxon>
    </lineage>
</organism>
<feature type="transmembrane region" description="Helical" evidence="6">
    <location>
        <begin position="218"/>
        <end position="237"/>
    </location>
</feature>
<proteinExistence type="predicted"/>
<sequence>MHIPKQLLQRKSVDALTAVENNLRQTLTAKDLTLLGIGAIIGAGIFVLTGIVAAKYAGPAIVVSFILAGIACALAALCYSELAAMIPVSGSAYSYAYATMGELMAWIIGWDLVLEYALASSTVAIGWAGYLTSFLAALGVHLPRYLTTAYLADPVAGFINLPAVLIILLLTGLLVQGIRQSAIFNFVMVMIKLAVIVVFIFVGAGHVEAENWANFTPFGYGGVLTGAGVIFFAYIGFDAVSTAAQEAVNPQKDVPFGIIVSLAVCTVLYILVAGVLTGMVSYTELNVAAPIALAVDHIGMLWLSPIVKIGALAGLTSVMLVLLMGQSRIFFAMAKDGLLPPVFAEVHPKFQTPHLSTLMVGFAVALLAGFMPIEKLGELVSIGTLFAFVLVCGGVLVLRVTHPELERHFKCPASPYVPVSGILVCLGLMAGLPLDTWLRLLVWLLIGFGIYFGYGIKHSRLKLAG</sequence>
<feature type="transmembrane region" description="Helical" evidence="6">
    <location>
        <begin position="182"/>
        <end position="206"/>
    </location>
</feature>
<feature type="transmembrane region" description="Helical" evidence="6">
    <location>
        <begin position="355"/>
        <end position="373"/>
    </location>
</feature>
<dbReference type="InterPro" id="IPR002293">
    <property type="entry name" value="AA/rel_permease1"/>
</dbReference>
<dbReference type="PIRSF" id="PIRSF006060">
    <property type="entry name" value="AA_transporter"/>
    <property type="match status" value="1"/>
</dbReference>
<protein>
    <submittedName>
        <fullName evidence="7">Amino acid permease</fullName>
    </submittedName>
</protein>
<reference evidence="7 8" key="1">
    <citation type="submission" date="2016-03" db="EMBL/GenBank/DDBJ databases">
        <authorList>
            <person name="Ploux O."/>
        </authorList>
    </citation>
    <scope>NUCLEOTIDE SEQUENCE [LARGE SCALE GENOMIC DNA]</scope>
    <source>
        <strain evidence="7 8">R-45370</strain>
    </source>
</reference>
<dbReference type="EMBL" id="LUUI01000102">
    <property type="protein sequence ID" value="OAI15431.1"/>
    <property type="molecule type" value="Genomic_DNA"/>
</dbReference>
<evidence type="ECO:0000313" key="7">
    <source>
        <dbReference type="EMBL" id="OAI15431.1"/>
    </source>
</evidence>
<dbReference type="PANTHER" id="PTHR43243">
    <property type="entry name" value="INNER MEMBRANE TRANSPORTER YGJI-RELATED"/>
    <property type="match status" value="1"/>
</dbReference>
<feature type="transmembrane region" description="Helical" evidence="6">
    <location>
        <begin position="379"/>
        <end position="401"/>
    </location>
</feature>
<feature type="transmembrane region" description="Helical" evidence="6">
    <location>
        <begin position="92"/>
        <end position="113"/>
    </location>
</feature>
<evidence type="ECO:0000256" key="6">
    <source>
        <dbReference type="SAM" id="Phobius"/>
    </source>
</evidence>
<keyword evidence="2" id="KW-0813">Transport</keyword>
<feature type="transmembrane region" description="Helical" evidence="6">
    <location>
        <begin position="32"/>
        <end position="54"/>
    </location>
</feature>
<dbReference type="GO" id="GO:0015171">
    <property type="term" value="F:amino acid transmembrane transporter activity"/>
    <property type="evidence" value="ECO:0007669"/>
    <property type="project" value="TreeGrafter"/>
</dbReference>
<dbReference type="Gene3D" id="1.20.1740.10">
    <property type="entry name" value="Amino acid/polyamine transporter I"/>
    <property type="match status" value="1"/>
</dbReference>
<evidence type="ECO:0000256" key="2">
    <source>
        <dbReference type="ARBA" id="ARBA00022448"/>
    </source>
</evidence>
<name>A0A177NC62_9GAMM</name>